<sequence>MVDKFGYHPADAPAPLQVKEKGFELFFAFSVIGSDASQNDLVKGIAYTVLGIRRFL</sequence>
<dbReference type="AlphaFoldDB" id="A0A444VZJ6"/>
<reference evidence="1 2" key="1">
    <citation type="submission" date="2014-12" db="EMBL/GenBank/DDBJ databases">
        <title>Genome sequence of Flavobacterium anhuiense RCM74.</title>
        <authorList>
            <person name="Kim J.F."/>
            <person name="Song J.Y."/>
            <person name="Kwak M.-J."/>
            <person name="Lee S.-W."/>
        </authorList>
    </citation>
    <scope>NUCLEOTIDE SEQUENCE [LARGE SCALE GENOMIC DNA]</scope>
    <source>
        <strain evidence="1 2">RCM74</strain>
    </source>
</reference>
<dbReference type="EMBL" id="JUIV01000006">
    <property type="protein sequence ID" value="RYJ38902.1"/>
    <property type="molecule type" value="Genomic_DNA"/>
</dbReference>
<evidence type="ECO:0000313" key="2">
    <source>
        <dbReference type="Proteomes" id="UP000290433"/>
    </source>
</evidence>
<accession>A0A444VZJ6</accession>
<organism evidence="1 2">
    <name type="scientific">Flavobacterium anhuiense</name>
    <dbReference type="NCBI Taxonomy" id="459526"/>
    <lineage>
        <taxon>Bacteria</taxon>
        <taxon>Pseudomonadati</taxon>
        <taxon>Bacteroidota</taxon>
        <taxon>Flavobacteriia</taxon>
        <taxon>Flavobacteriales</taxon>
        <taxon>Flavobacteriaceae</taxon>
        <taxon>Flavobacterium</taxon>
    </lineage>
</organism>
<proteinExistence type="predicted"/>
<name>A0A444VZJ6_9FLAO</name>
<gene>
    <name evidence="1" type="ORF">NU08_2127</name>
</gene>
<comment type="caution">
    <text evidence="1">The sequence shown here is derived from an EMBL/GenBank/DDBJ whole genome shotgun (WGS) entry which is preliminary data.</text>
</comment>
<protein>
    <submittedName>
        <fullName evidence="1">Uncharacterized protein</fullName>
    </submittedName>
</protein>
<evidence type="ECO:0000313" key="1">
    <source>
        <dbReference type="EMBL" id="RYJ38902.1"/>
    </source>
</evidence>
<dbReference type="Proteomes" id="UP000290433">
    <property type="component" value="Unassembled WGS sequence"/>
</dbReference>